<keyword evidence="5" id="KW-0443">Lipid metabolism</keyword>
<dbReference type="EMBL" id="CABVHQ010000049">
    <property type="protein sequence ID" value="VVO21478.1"/>
    <property type="molecule type" value="Genomic_DNA"/>
</dbReference>
<dbReference type="AlphaFoldDB" id="A0A5E7E118"/>
<dbReference type="InterPro" id="IPR014748">
    <property type="entry name" value="Enoyl-CoA_hydra_C"/>
</dbReference>
<evidence type="ECO:0000256" key="7">
    <source>
        <dbReference type="ARBA" id="ARBA00023709"/>
    </source>
</evidence>
<organism evidence="10 11">
    <name type="scientific">Pseudomonas fluorescens</name>
    <dbReference type="NCBI Taxonomy" id="294"/>
    <lineage>
        <taxon>Bacteria</taxon>
        <taxon>Pseudomonadati</taxon>
        <taxon>Pseudomonadota</taxon>
        <taxon>Gammaproteobacteria</taxon>
        <taxon>Pseudomonadales</taxon>
        <taxon>Pseudomonadaceae</taxon>
        <taxon>Pseudomonas</taxon>
    </lineage>
</organism>
<comment type="function">
    <text evidence="1">Could possibly oxidize fatty acids using specific components.</text>
</comment>
<evidence type="ECO:0000313" key="10">
    <source>
        <dbReference type="EMBL" id="VVO21478.1"/>
    </source>
</evidence>
<dbReference type="InterPro" id="IPR018376">
    <property type="entry name" value="Enoyl-CoA_hyd/isom_CS"/>
</dbReference>
<evidence type="ECO:0000256" key="2">
    <source>
        <dbReference type="ARBA" id="ARBA00005254"/>
    </source>
</evidence>
<accession>A0A5E7E118</accession>
<dbReference type="Proteomes" id="UP000337909">
    <property type="component" value="Unassembled WGS sequence"/>
</dbReference>
<dbReference type="OrthoDB" id="9775794at2"/>
<evidence type="ECO:0000313" key="11">
    <source>
        <dbReference type="Proteomes" id="UP000337909"/>
    </source>
</evidence>
<dbReference type="NCBIfam" id="NF004517">
    <property type="entry name" value="PRK05862.1"/>
    <property type="match status" value="1"/>
</dbReference>
<gene>
    <name evidence="10" type="primary">echA8_3</name>
    <name evidence="10" type="ORF">PS691_04223</name>
</gene>
<keyword evidence="6 10" id="KW-0456">Lyase</keyword>
<evidence type="ECO:0000256" key="3">
    <source>
        <dbReference type="ARBA" id="ARBA00012076"/>
    </source>
</evidence>
<dbReference type="RefSeq" id="WP_150644074.1">
    <property type="nucleotide sequence ID" value="NZ_CABVHQ010000049.1"/>
</dbReference>
<dbReference type="CDD" id="cd06558">
    <property type="entry name" value="crotonase-like"/>
    <property type="match status" value="1"/>
</dbReference>
<evidence type="ECO:0000256" key="5">
    <source>
        <dbReference type="ARBA" id="ARBA00023098"/>
    </source>
</evidence>
<dbReference type="PANTHER" id="PTHR11941">
    <property type="entry name" value="ENOYL-COA HYDRATASE-RELATED"/>
    <property type="match status" value="1"/>
</dbReference>
<sequence length="257" mass="28093">MQFETLLLEVHERVGLITLNRPKVLNALNTQLLAELNQALDHLEQDPAIGCMVITGSAKAFAAGADIKEMVDLTYPQVFLDDFFSIADRIASRRKPLIAAVAGYALGGGCELALMCDFIYAGDNARFGLPEITLGVLPGIGGTQRLPRAIGKAKAMEMCLTGRQMDAEEAERAGLVARIFPTDTLLLETLKTAHSIAEKSLPTAMFIKESINRAFESSLSEGVRFERRIFHSTFATADQKEGMAAFVEKRAARFKHC</sequence>
<dbReference type="GO" id="GO:0006635">
    <property type="term" value="P:fatty acid beta-oxidation"/>
    <property type="evidence" value="ECO:0007669"/>
    <property type="project" value="TreeGrafter"/>
</dbReference>
<name>A0A5E7E118_PSEFL</name>
<evidence type="ECO:0000256" key="4">
    <source>
        <dbReference type="ARBA" id="ARBA00022832"/>
    </source>
</evidence>
<dbReference type="SUPFAM" id="SSF52096">
    <property type="entry name" value="ClpP/crotonase"/>
    <property type="match status" value="1"/>
</dbReference>
<dbReference type="EC" id="4.2.1.17" evidence="3"/>
<dbReference type="Gene3D" id="1.10.12.10">
    <property type="entry name" value="Lyase 2-enoyl-coa Hydratase, Chain A, domain 2"/>
    <property type="match status" value="1"/>
</dbReference>
<evidence type="ECO:0000256" key="1">
    <source>
        <dbReference type="ARBA" id="ARBA00002994"/>
    </source>
</evidence>
<comment type="catalytic activity">
    <reaction evidence="7">
        <text>a (3S)-3-hydroxyacyl-CoA = a (2E)-enoyl-CoA + H2O</text>
        <dbReference type="Rhea" id="RHEA:16105"/>
        <dbReference type="ChEBI" id="CHEBI:15377"/>
        <dbReference type="ChEBI" id="CHEBI:57318"/>
        <dbReference type="ChEBI" id="CHEBI:58856"/>
        <dbReference type="EC" id="4.2.1.17"/>
    </reaction>
</comment>
<proteinExistence type="inferred from homology"/>
<dbReference type="GO" id="GO:0018812">
    <property type="term" value="F:3-hydroxyacyl-CoA dehydratase activity"/>
    <property type="evidence" value="ECO:0007669"/>
    <property type="project" value="RHEA"/>
</dbReference>
<dbReference type="Pfam" id="PF00378">
    <property type="entry name" value="ECH_1"/>
    <property type="match status" value="1"/>
</dbReference>
<dbReference type="Gene3D" id="3.90.226.10">
    <property type="entry name" value="2-enoyl-CoA Hydratase, Chain A, domain 1"/>
    <property type="match status" value="1"/>
</dbReference>
<protein>
    <recommendedName>
        <fullName evidence="3">enoyl-CoA hydratase</fullName>
        <ecNumber evidence="3">4.2.1.17</ecNumber>
    </recommendedName>
</protein>
<evidence type="ECO:0000256" key="6">
    <source>
        <dbReference type="ARBA" id="ARBA00023239"/>
    </source>
</evidence>
<dbReference type="PROSITE" id="PS00166">
    <property type="entry name" value="ENOYL_COA_HYDRATASE"/>
    <property type="match status" value="1"/>
</dbReference>
<dbReference type="PANTHER" id="PTHR11941:SF54">
    <property type="entry name" value="ENOYL-COA HYDRATASE, MITOCHONDRIAL"/>
    <property type="match status" value="1"/>
</dbReference>
<evidence type="ECO:0000256" key="8">
    <source>
        <dbReference type="ARBA" id="ARBA00023717"/>
    </source>
</evidence>
<dbReference type="FunFam" id="1.10.12.10:FF:000001">
    <property type="entry name" value="Probable enoyl-CoA hydratase, mitochondrial"/>
    <property type="match status" value="1"/>
</dbReference>
<dbReference type="InterPro" id="IPR001753">
    <property type="entry name" value="Enoyl-CoA_hydra/iso"/>
</dbReference>
<keyword evidence="4" id="KW-0276">Fatty acid metabolism</keyword>
<dbReference type="FunFam" id="3.90.226.10:FF:000019">
    <property type="entry name" value="Enoyl-CoA hydratase, mitochondrial"/>
    <property type="match status" value="1"/>
</dbReference>
<comment type="catalytic activity">
    <reaction evidence="8">
        <text>a 4-saturated-(3S)-3-hydroxyacyl-CoA = a (3E)-enoyl-CoA + H2O</text>
        <dbReference type="Rhea" id="RHEA:20724"/>
        <dbReference type="ChEBI" id="CHEBI:15377"/>
        <dbReference type="ChEBI" id="CHEBI:58521"/>
        <dbReference type="ChEBI" id="CHEBI:137480"/>
        <dbReference type="EC" id="4.2.1.17"/>
    </reaction>
</comment>
<evidence type="ECO:0000256" key="9">
    <source>
        <dbReference type="RuleBase" id="RU003707"/>
    </source>
</evidence>
<reference evidence="10 11" key="1">
    <citation type="submission" date="2019-09" db="EMBL/GenBank/DDBJ databases">
        <authorList>
            <person name="Chandra G."/>
            <person name="Truman W A."/>
        </authorList>
    </citation>
    <scope>NUCLEOTIDE SEQUENCE [LARGE SCALE GENOMIC DNA]</scope>
    <source>
        <strain evidence="10">PS691</strain>
    </source>
</reference>
<dbReference type="InterPro" id="IPR029045">
    <property type="entry name" value="ClpP/crotonase-like_dom_sf"/>
</dbReference>
<comment type="similarity">
    <text evidence="2 9">Belongs to the enoyl-CoA hydratase/isomerase family.</text>
</comment>